<keyword evidence="9" id="KW-0809">Transit peptide</keyword>
<evidence type="ECO:0000256" key="8">
    <source>
        <dbReference type="ARBA" id="ARBA00022792"/>
    </source>
</evidence>
<comment type="function">
    <text evidence="1">Accessory subunit of the mitochondrial membrane respiratory chain NADH dehydrogenase (Complex I), that is believed not to be involved in catalysis. Complex I functions in the transfer of electrons from NADH to the respiratory chain. The immediate electron acceptor for the enzyme is believed to be ubiquinone.</text>
</comment>
<feature type="region of interest" description="Disordered" evidence="17">
    <location>
        <begin position="33"/>
        <end position="52"/>
    </location>
</feature>
<evidence type="ECO:0000256" key="11">
    <source>
        <dbReference type="ARBA" id="ARBA00022989"/>
    </source>
</evidence>
<keyword evidence="20" id="KW-1185">Reference proteome</keyword>
<keyword evidence="7 18" id="KW-0812">Transmembrane</keyword>
<comment type="subunit">
    <text evidence="16">Complex I is composed of 45 different subunits. Interacts with BCAP31.</text>
</comment>
<dbReference type="Pfam" id="PF10183">
    <property type="entry name" value="ESSS"/>
    <property type="match status" value="1"/>
</dbReference>
<proteinExistence type="inferred from homology"/>
<accession>A0A1M8A0E0</accession>
<evidence type="ECO:0000256" key="3">
    <source>
        <dbReference type="ARBA" id="ARBA00008915"/>
    </source>
</evidence>
<evidence type="ECO:0000256" key="17">
    <source>
        <dbReference type="SAM" id="MobiDB-lite"/>
    </source>
</evidence>
<evidence type="ECO:0000256" key="15">
    <source>
        <dbReference type="ARBA" id="ARBA00031387"/>
    </source>
</evidence>
<keyword evidence="5" id="KW-0813">Transport</keyword>
<dbReference type="PANTHER" id="PTHR40637">
    <property type="entry name" value="ESSS SUBUNIT OF NADH:UBIQUINONE OXIDOREDUCTASE (COMPLEX I) PROTEIN"/>
    <property type="match status" value="1"/>
</dbReference>
<dbReference type="GO" id="GO:0005743">
    <property type="term" value="C:mitochondrial inner membrane"/>
    <property type="evidence" value="ECO:0007669"/>
    <property type="project" value="UniProtKB-SubCell"/>
</dbReference>
<name>A0A1M8A0E0_MALS4</name>
<dbReference type="OMA" id="WETIFYY"/>
<evidence type="ECO:0000256" key="5">
    <source>
        <dbReference type="ARBA" id="ARBA00022448"/>
    </source>
</evidence>
<dbReference type="InterPro" id="IPR019329">
    <property type="entry name" value="NADH_UbQ_OxRdtase_ESSS_su"/>
</dbReference>
<dbReference type="STRING" id="1230383.A0A1M8A0E0"/>
<evidence type="ECO:0000256" key="13">
    <source>
        <dbReference type="ARBA" id="ARBA00023136"/>
    </source>
</evidence>
<keyword evidence="11 18" id="KW-1133">Transmembrane helix</keyword>
<evidence type="ECO:0000313" key="20">
    <source>
        <dbReference type="Proteomes" id="UP000186303"/>
    </source>
</evidence>
<organism evidence="19 20">
    <name type="scientific">Malassezia sympodialis (strain ATCC 42132)</name>
    <name type="common">Atopic eczema-associated yeast</name>
    <dbReference type="NCBI Taxonomy" id="1230383"/>
    <lineage>
        <taxon>Eukaryota</taxon>
        <taxon>Fungi</taxon>
        <taxon>Dikarya</taxon>
        <taxon>Basidiomycota</taxon>
        <taxon>Ustilaginomycotina</taxon>
        <taxon>Malasseziomycetes</taxon>
        <taxon>Malasseziales</taxon>
        <taxon>Malasseziaceae</taxon>
        <taxon>Malassezia</taxon>
    </lineage>
</organism>
<keyword evidence="10" id="KW-0249">Electron transport</keyword>
<sequence length="122" mass="13747">MLGRASSMMPVRAAQRAPWRAAMRTQYRYASGHGPSYNEPSGYLFGEKPPAPGTKRVKDAWENIWYWGMYGGVAAFAVVMYFKPDRSVRSWAAPEAEKRLDESGLPWRYKPSPNSGYPNGIP</sequence>
<dbReference type="PANTHER" id="PTHR40637:SF1">
    <property type="entry name" value="ESSS SUBUNIT OF NADH:UBIQUINONE OXIDOREDUCTASE (COMPLEX I) PROTEIN"/>
    <property type="match status" value="1"/>
</dbReference>
<keyword evidence="8" id="KW-0999">Mitochondrion inner membrane</keyword>
<evidence type="ECO:0000256" key="16">
    <source>
        <dbReference type="ARBA" id="ARBA00046528"/>
    </source>
</evidence>
<dbReference type="OrthoDB" id="2147978at2759"/>
<dbReference type="AlphaFoldDB" id="A0A1M8A0E0"/>
<evidence type="ECO:0000256" key="14">
    <source>
        <dbReference type="ARBA" id="ARBA00030753"/>
    </source>
</evidence>
<evidence type="ECO:0000256" key="18">
    <source>
        <dbReference type="SAM" id="Phobius"/>
    </source>
</evidence>
<feature type="region of interest" description="Disordered" evidence="17">
    <location>
        <begin position="93"/>
        <end position="122"/>
    </location>
</feature>
<keyword evidence="6" id="KW-0679">Respiratory chain</keyword>
<evidence type="ECO:0000256" key="4">
    <source>
        <dbReference type="ARBA" id="ARBA00018632"/>
    </source>
</evidence>
<evidence type="ECO:0000256" key="1">
    <source>
        <dbReference type="ARBA" id="ARBA00003195"/>
    </source>
</evidence>
<evidence type="ECO:0000313" key="19">
    <source>
        <dbReference type="EMBL" id="SHO75910.1"/>
    </source>
</evidence>
<dbReference type="EMBL" id="LT671821">
    <property type="protein sequence ID" value="SHO75910.1"/>
    <property type="molecule type" value="Genomic_DNA"/>
</dbReference>
<gene>
    <name evidence="19" type="ORF">MSYG_0244</name>
</gene>
<evidence type="ECO:0000256" key="12">
    <source>
        <dbReference type="ARBA" id="ARBA00023128"/>
    </source>
</evidence>
<feature type="compositionally biased region" description="Polar residues" evidence="17">
    <location>
        <begin position="112"/>
        <end position="122"/>
    </location>
</feature>
<feature type="transmembrane region" description="Helical" evidence="18">
    <location>
        <begin position="64"/>
        <end position="82"/>
    </location>
</feature>
<keyword evidence="13 18" id="KW-0472">Membrane</keyword>
<comment type="subcellular location">
    <subcellularLocation>
        <location evidence="2">Mitochondrion inner membrane</location>
        <topology evidence="2">Single-pass membrane protein</topology>
    </subcellularLocation>
</comment>
<dbReference type="Proteomes" id="UP000186303">
    <property type="component" value="Chromosome 1"/>
</dbReference>
<evidence type="ECO:0000256" key="9">
    <source>
        <dbReference type="ARBA" id="ARBA00022946"/>
    </source>
</evidence>
<evidence type="ECO:0000256" key="7">
    <source>
        <dbReference type="ARBA" id="ARBA00022692"/>
    </source>
</evidence>
<dbReference type="VEuPathDB" id="FungiDB:MSYG_0244"/>
<comment type="similarity">
    <text evidence="3">Belongs to the complex I NDUFB11 subunit family.</text>
</comment>
<protein>
    <recommendedName>
        <fullName evidence="4">NADH dehydrogenase [ubiquinone] 1 beta subcomplex subunit 11, mitochondrial</fullName>
    </recommendedName>
    <alternativeName>
        <fullName evidence="15">Complex I-ESSS</fullName>
    </alternativeName>
    <alternativeName>
        <fullName evidence="14">NADH-ubiquinone oxidoreductase ESSS subunit</fullName>
    </alternativeName>
</protein>
<reference evidence="20" key="1">
    <citation type="journal article" date="2017" name="Nucleic Acids Res.">
        <title>Proteogenomics produces comprehensive and highly accurate protein-coding gene annotation in a complete genome assembly of Malassezia sympodialis.</title>
        <authorList>
            <person name="Zhu Y."/>
            <person name="Engstroem P.G."/>
            <person name="Tellgren-Roth C."/>
            <person name="Baudo C.D."/>
            <person name="Kennell J.C."/>
            <person name="Sun S."/>
            <person name="Billmyre R.B."/>
            <person name="Schroeder M.S."/>
            <person name="Andersson A."/>
            <person name="Holm T."/>
            <person name="Sigurgeirsson B."/>
            <person name="Wu G."/>
            <person name="Sankaranarayanan S.R."/>
            <person name="Siddharthan R."/>
            <person name="Sanyal K."/>
            <person name="Lundeberg J."/>
            <person name="Nystedt B."/>
            <person name="Boekhout T."/>
            <person name="Dawson T.L. Jr."/>
            <person name="Heitman J."/>
            <person name="Scheynius A."/>
            <person name="Lehtioe J."/>
        </authorList>
    </citation>
    <scope>NUCLEOTIDE SEQUENCE [LARGE SCALE GENOMIC DNA]</scope>
    <source>
        <strain evidence="20">ATCC 42132</strain>
    </source>
</reference>
<evidence type="ECO:0000256" key="10">
    <source>
        <dbReference type="ARBA" id="ARBA00022982"/>
    </source>
</evidence>
<keyword evidence="12" id="KW-0496">Mitochondrion</keyword>
<evidence type="ECO:0000256" key="2">
    <source>
        <dbReference type="ARBA" id="ARBA00004434"/>
    </source>
</evidence>
<evidence type="ECO:0000256" key="6">
    <source>
        <dbReference type="ARBA" id="ARBA00022660"/>
    </source>
</evidence>